<feature type="transmembrane region" description="Helical" evidence="1">
    <location>
        <begin position="71"/>
        <end position="93"/>
    </location>
</feature>
<feature type="transmembrane region" description="Helical" evidence="1">
    <location>
        <begin position="39"/>
        <end position="65"/>
    </location>
</feature>
<accession>A0A9P0C0N3</accession>
<gene>
    <name evidence="2" type="ORF">CINC_LOCUS12140</name>
</gene>
<keyword evidence="1" id="KW-0472">Membrane</keyword>
<dbReference type="Proteomes" id="UP001154114">
    <property type="component" value="Chromosome 7"/>
</dbReference>
<evidence type="ECO:0000313" key="3">
    <source>
        <dbReference type="Proteomes" id="UP001154114"/>
    </source>
</evidence>
<proteinExistence type="predicted"/>
<dbReference type="EMBL" id="LR824010">
    <property type="protein sequence ID" value="CAH0625555.1"/>
    <property type="molecule type" value="Genomic_DNA"/>
</dbReference>
<feature type="transmembrane region" description="Helical" evidence="1">
    <location>
        <begin position="105"/>
        <end position="134"/>
    </location>
</feature>
<feature type="transmembrane region" description="Helical" evidence="1">
    <location>
        <begin position="6"/>
        <end position="27"/>
    </location>
</feature>
<evidence type="ECO:0000313" key="2">
    <source>
        <dbReference type="EMBL" id="CAH0625555.1"/>
    </source>
</evidence>
<keyword evidence="3" id="KW-1185">Reference proteome</keyword>
<keyword evidence="1" id="KW-0812">Transmembrane</keyword>
<dbReference type="AlphaFoldDB" id="A0A9P0C0N3"/>
<reference evidence="2" key="1">
    <citation type="submission" date="2021-12" db="EMBL/GenBank/DDBJ databases">
        <authorList>
            <person name="King R."/>
        </authorList>
    </citation>
    <scope>NUCLEOTIDE SEQUENCE</scope>
</reference>
<dbReference type="OrthoDB" id="7480658at2759"/>
<organism evidence="2 3">
    <name type="scientific">Chrysodeixis includens</name>
    <name type="common">Soybean looper</name>
    <name type="synonym">Pseudoplusia includens</name>
    <dbReference type="NCBI Taxonomy" id="689277"/>
    <lineage>
        <taxon>Eukaryota</taxon>
        <taxon>Metazoa</taxon>
        <taxon>Ecdysozoa</taxon>
        <taxon>Arthropoda</taxon>
        <taxon>Hexapoda</taxon>
        <taxon>Insecta</taxon>
        <taxon>Pterygota</taxon>
        <taxon>Neoptera</taxon>
        <taxon>Endopterygota</taxon>
        <taxon>Lepidoptera</taxon>
        <taxon>Glossata</taxon>
        <taxon>Ditrysia</taxon>
        <taxon>Noctuoidea</taxon>
        <taxon>Noctuidae</taxon>
        <taxon>Plusiinae</taxon>
        <taxon>Chrysodeixis</taxon>
    </lineage>
</organism>
<evidence type="ECO:0000256" key="1">
    <source>
        <dbReference type="SAM" id="Phobius"/>
    </source>
</evidence>
<keyword evidence="1" id="KW-1133">Transmembrane helix</keyword>
<sequence>MVGVCSLLISSITLLTSLTVLCLMASIERQYNAVPINAIDMIFALFCTSTSLYQIGLAIMVLWYTVWGKGVPYFLTLWHGSHLSIVPIYCCMFTARTLIFMNAGYILEAVLTIFMGIIFKGIYIFFAVIVNSYINSLEPNVIYY</sequence>
<name>A0A9P0C0N3_CHRIL</name>
<protein>
    <submittedName>
        <fullName evidence="2">Uncharacterized protein</fullName>
    </submittedName>
</protein>